<sequence length="188" mass="22199">MDVLSRLTQEHAHILQGINYLEKARDLLEQNRQPSVDFFKTAVLFFEEYADQLHHYKEEYLLFSVLASKKGGRIDLGIGSLRYQHELNRRCIKKIEDSLTGYEKCGEIATTTLLENLAVYISILKRHIFIENRLFYPMAETELSEDEKRELKNQFDEEEAGYNTRQMISDNLSRLQKMKELIFEIKKS</sequence>
<proteinExistence type="predicted"/>
<dbReference type="Gene3D" id="1.20.120.520">
    <property type="entry name" value="nmb1532 protein domain like"/>
    <property type="match status" value="1"/>
</dbReference>
<accession>C0QE79</accession>
<dbReference type="eggNOG" id="COG3945">
    <property type="taxonomic scope" value="Bacteria"/>
</dbReference>
<reference evidence="2 3" key="1">
    <citation type="journal article" date="2009" name="Environ. Microbiol.">
        <title>Genome sequence of Desulfobacterium autotrophicum HRM2, a marine sulfate reducer oxidizing organic carbon completely to carbon dioxide.</title>
        <authorList>
            <person name="Strittmatter A.W."/>
            <person name="Liesegang H."/>
            <person name="Rabus R."/>
            <person name="Decker I."/>
            <person name="Amann J."/>
            <person name="Andres S."/>
            <person name="Henne A."/>
            <person name="Fricke W.F."/>
            <person name="Martinez-Arias R."/>
            <person name="Bartels D."/>
            <person name="Goesmann A."/>
            <person name="Krause L."/>
            <person name="Puehler A."/>
            <person name="Klenk H.P."/>
            <person name="Richter M."/>
            <person name="Schuler M."/>
            <person name="Gloeckner F.O."/>
            <person name="Meyerdierks A."/>
            <person name="Gottschalk G."/>
            <person name="Amann R."/>
        </authorList>
    </citation>
    <scope>NUCLEOTIDE SEQUENCE [LARGE SCALE GENOMIC DNA]</scope>
    <source>
        <strain evidence="3">ATCC 43914 / DSM 3382 / HRM2</strain>
    </source>
</reference>
<dbReference type="HOGENOM" id="CLU_095978_2_0_7"/>
<dbReference type="InterPro" id="IPR012312">
    <property type="entry name" value="Hemerythrin-like"/>
</dbReference>
<dbReference type="Proteomes" id="UP000000442">
    <property type="component" value="Chromosome"/>
</dbReference>
<dbReference type="KEGG" id="dat:HRM2_00730"/>
<dbReference type="PANTHER" id="PTHR39966">
    <property type="entry name" value="BLL2471 PROTEIN-RELATED"/>
    <property type="match status" value="1"/>
</dbReference>
<dbReference type="PANTHER" id="PTHR39966:SF1">
    <property type="entry name" value="HEMERYTHRIN-LIKE DOMAIN-CONTAINING PROTEIN"/>
    <property type="match status" value="1"/>
</dbReference>
<dbReference type="GO" id="GO:0005886">
    <property type="term" value="C:plasma membrane"/>
    <property type="evidence" value="ECO:0007669"/>
    <property type="project" value="TreeGrafter"/>
</dbReference>
<dbReference type="Pfam" id="PF01814">
    <property type="entry name" value="Hemerythrin"/>
    <property type="match status" value="1"/>
</dbReference>
<dbReference type="AlphaFoldDB" id="C0QE79"/>
<dbReference type="OrthoDB" id="9769774at2"/>
<feature type="domain" description="Hemerythrin-like" evidence="1">
    <location>
        <begin position="4"/>
        <end position="139"/>
    </location>
</feature>
<dbReference type="RefSeq" id="WP_012662447.1">
    <property type="nucleotide sequence ID" value="NC_012108.1"/>
</dbReference>
<dbReference type="EMBL" id="CP001087">
    <property type="protein sequence ID" value="ACN13196.1"/>
    <property type="molecule type" value="Genomic_DNA"/>
</dbReference>
<gene>
    <name evidence="2" type="ordered locus">HRM2_00730</name>
</gene>
<evidence type="ECO:0000313" key="3">
    <source>
        <dbReference type="Proteomes" id="UP000000442"/>
    </source>
</evidence>
<evidence type="ECO:0000259" key="1">
    <source>
        <dbReference type="Pfam" id="PF01814"/>
    </source>
</evidence>
<protein>
    <submittedName>
        <fullName evidence="2">Fusion protein with hemerythrin HHE cation binding domain</fullName>
    </submittedName>
</protein>
<keyword evidence="3" id="KW-1185">Reference proteome</keyword>
<name>C0QE79_DESAH</name>
<evidence type="ECO:0000313" key="2">
    <source>
        <dbReference type="EMBL" id="ACN13196.1"/>
    </source>
</evidence>
<organism evidence="2 3">
    <name type="scientific">Desulforapulum autotrophicum (strain ATCC 43914 / DSM 3382 / VKM B-1955 / HRM2)</name>
    <name type="common">Desulfobacterium autotrophicum</name>
    <dbReference type="NCBI Taxonomy" id="177437"/>
    <lineage>
        <taxon>Bacteria</taxon>
        <taxon>Pseudomonadati</taxon>
        <taxon>Thermodesulfobacteriota</taxon>
        <taxon>Desulfobacteria</taxon>
        <taxon>Desulfobacterales</taxon>
        <taxon>Desulfobacteraceae</taxon>
        <taxon>Desulforapulum</taxon>
    </lineage>
</organism>